<keyword evidence="2" id="KW-0812">Transmembrane</keyword>
<accession>A0A1V9XTG8</accession>
<dbReference type="EMBL" id="MNPL01004453">
    <property type="protein sequence ID" value="OQR76743.1"/>
    <property type="molecule type" value="Genomic_DNA"/>
</dbReference>
<feature type="region of interest" description="Disordered" evidence="1">
    <location>
        <begin position="29"/>
        <end position="48"/>
    </location>
</feature>
<comment type="caution">
    <text evidence="3">The sequence shown here is derived from an EMBL/GenBank/DDBJ whole genome shotgun (WGS) entry which is preliminary data.</text>
</comment>
<evidence type="ECO:0000313" key="4">
    <source>
        <dbReference type="Proteomes" id="UP000192247"/>
    </source>
</evidence>
<sequence>MAYYGSPSSIENISSSCLTEFPLHSADGPDPSVLHRASQRKANPYHQRDSEGTTMALVFFLMSVSFPAFLRILASSDLYFGGKSVLRCAALEEVTQPRQVEWYHEDDLIYVATIQV</sequence>
<gene>
    <name evidence="3" type="ORF">BIW11_07585</name>
</gene>
<dbReference type="Proteomes" id="UP000192247">
    <property type="component" value="Unassembled WGS sequence"/>
</dbReference>
<feature type="transmembrane region" description="Helical" evidence="2">
    <location>
        <begin position="54"/>
        <end position="74"/>
    </location>
</feature>
<evidence type="ECO:0000313" key="3">
    <source>
        <dbReference type="EMBL" id="OQR76743.1"/>
    </source>
</evidence>
<reference evidence="3 4" key="1">
    <citation type="journal article" date="2017" name="Gigascience">
        <title>Draft genome of the honey bee ectoparasitic mite, Tropilaelaps mercedesae, is shaped by the parasitic life history.</title>
        <authorList>
            <person name="Dong X."/>
            <person name="Armstrong S.D."/>
            <person name="Xia D."/>
            <person name="Makepeace B.L."/>
            <person name="Darby A.C."/>
            <person name="Kadowaki T."/>
        </authorList>
    </citation>
    <scope>NUCLEOTIDE SEQUENCE [LARGE SCALE GENOMIC DNA]</scope>
    <source>
        <strain evidence="3">Wuxi-XJTLU</strain>
    </source>
</reference>
<organism evidence="3 4">
    <name type="scientific">Tropilaelaps mercedesae</name>
    <dbReference type="NCBI Taxonomy" id="418985"/>
    <lineage>
        <taxon>Eukaryota</taxon>
        <taxon>Metazoa</taxon>
        <taxon>Ecdysozoa</taxon>
        <taxon>Arthropoda</taxon>
        <taxon>Chelicerata</taxon>
        <taxon>Arachnida</taxon>
        <taxon>Acari</taxon>
        <taxon>Parasitiformes</taxon>
        <taxon>Mesostigmata</taxon>
        <taxon>Gamasina</taxon>
        <taxon>Dermanyssoidea</taxon>
        <taxon>Laelapidae</taxon>
        <taxon>Tropilaelaps</taxon>
    </lineage>
</organism>
<evidence type="ECO:0000256" key="1">
    <source>
        <dbReference type="SAM" id="MobiDB-lite"/>
    </source>
</evidence>
<dbReference type="AlphaFoldDB" id="A0A1V9XTG8"/>
<evidence type="ECO:0000256" key="2">
    <source>
        <dbReference type="SAM" id="Phobius"/>
    </source>
</evidence>
<keyword evidence="4" id="KW-1185">Reference proteome</keyword>
<dbReference type="InParanoid" id="A0A1V9XTG8"/>
<proteinExistence type="predicted"/>
<protein>
    <submittedName>
        <fullName evidence="3">Hemicentin-1-like</fullName>
    </submittedName>
</protein>
<keyword evidence="2" id="KW-1133">Transmembrane helix</keyword>
<keyword evidence="2" id="KW-0472">Membrane</keyword>
<name>A0A1V9XTG8_9ACAR</name>